<dbReference type="Proteomes" id="UP001189143">
    <property type="component" value="Unassembled WGS sequence"/>
</dbReference>
<protein>
    <submittedName>
        <fullName evidence="1">Uncharacterized protein</fullName>
    </submittedName>
</protein>
<proteinExistence type="predicted"/>
<dbReference type="AlphaFoldDB" id="A0AAD1YKN1"/>
<gene>
    <name evidence="1" type="ORF">CNEO2_750012</name>
</gene>
<dbReference type="RefSeq" id="WP_125148026.1">
    <property type="nucleotide sequence ID" value="NZ_CAMRXC010000264.1"/>
</dbReference>
<evidence type="ECO:0000313" key="1">
    <source>
        <dbReference type="EMBL" id="CAI3680416.1"/>
    </source>
</evidence>
<comment type="caution">
    <text evidence="1">The sequence shown here is derived from an EMBL/GenBank/DDBJ whole genome shotgun (WGS) entry which is preliminary data.</text>
</comment>
<sequence length="172" mass="20117">MKVKIVNNGMNTRDCKVFIDDHDMTRNLTEIDVKIKGGEIPTLKLAFVPDEIEIEGDYEVLKKIPQEKNENIFTLKDVLNLSSYEEIVEYFKKENKNIFIKELNVESICQGYRELELVYYDGTSKRNICERNDYLFADFIPVEKRLKLPICTPIKTVLEIMEISRKNSVEKG</sequence>
<dbReference type="EMBL" id="CAMTCP010000276">
    <property type="protein sequence ID" value="CAI3680416.1"/>
    <property type="molecule type" value="Genomic_DNA"/>
</dbReference>
<name>A0AAD1YKN1_9CLOT</name>
<evidence type="ECO:0000313" key="2">
    <source>
        <dbReference type="Proteomes" id="UP001189143"/>
    </source>
</evidence>
<organism evidence="1 2">
    <name type="scientific">Clostridium neonatale</name>
    <dbReference type="NCBI Taxonomy" id="137838"/>
    <lineage>
        <taxon>Bacteria</taxon>
        <taxon>Bacillati</taxon>
        <taxon>Bacillota</taxon>
        <taxon>Clostridia</taxon>
        <taxon>Eubacteriales</taxon>
        <taxon>Clostridiaceae</taxon>
        <taxon>Clostridium</taxon>
    </lineage>
</organism>
<reference evidence="1" key="1">
    <citation type="submission" date="2022-10" db="EMBL/GenBank/DDBJ databases">
        <authorList>
            <person name="Aires J."/>
            <person name="Mesa V."/>
        </authorList>
    </citation>
    <scope>NUCLEOTIDE SEQUENCE</scope>
    <source>
        <strain evidence="1">Clostridium neonatale JD116</strain>
    </source>
</reference>
<accession>A0AAD1YKN1</accession>